<proteinExistence type="inferred from homology"/>
<dbReference type="PRINTS" id="PR01438">
    <property type="entry name" value="UNVRSLSTRESS"/>
</dbReference>
<dbReference type="AlphaFoldDB" id="A0A401WFU3"/>
<dbReference type="PANTHER" id="PTHR46268:SF6">
    <property type="entry name" value="UNIVERSAL STRESS PROTEIN UP12"/>
    <property type="match status" value="1"/>
</dbReference>
<dbReference type="InterPro" id="IPR014729">
    <property type="entry name" value="Rossmann-like_a/b/a_fold"/>
</dbReference>
<dbReference type="RefSeq" id="WP_246177894.1">
    <property type="nucleotide sequence ID" value="NZ_BHZD01000001.1"/>
</dbReference>
<dbReference type="Proteomes" id="UP000286746">
    <property type="component" value="Unassembled WGS sequence"/>
</dbReference>
<dbReference type="InterPro" id="IPR006016">
    <property type="entry name" value="UspA"/>
</dbReference>
<gene>
    <name evidence="3" type="ORF">GKJPGBOP_07977</name>
</gene>
<evidence type="ECO:0000313" key="3">
    <source>
        <dbReference type="EMBL" id="GCD48181.1"/>
    </source>
</evidence>
<keyword evidence="4" id="KW-1185">Reference proteome</keyword>
<feature type="domain" description="UspA" evidence="2">
    <location>
        <begin position="146"/>
        <end position="283"/>
    </location>
</feature>
<comment type="caution">
    <text evidence="3">The sequence shown here is derived from an EMBL/GenBank/DDBJ whole genome shotgun (WGS) entry which is preliminary data.</text>
</comment>
<organism evidence="3 4">
    <name type="scientific">Streptomyces paromomycinus</name>
    <name type="common">Streptomyces rimosus subsp. paromomycinus</name>
    <dbReference type="NCBI Taxonomy" id="92743"/>
    <lineage>
        <taxon>Bacteria</taxon>
        <taxon>Bacillati</taxon>
        <taxon>Actinomycetota</taxon>
        <taxon>Actinomycetes</taxon>
        <taxon>Kitasatosporales</taxon>
        <taxon>Streptomycetaceae</taxon>
        <taxon>Streptomyces</taxon>
    </lineage>
</organism>
<comment type="similarity">
    <text evidence="1">Belongs to the universal stress protein A family.</text>
</comment>
<dbReference type="EMBL" id="BHZD01000001">
    <property type="protein sequence ID" value="GCD48181.1"/>
    <property type="molecule type" value="Genomic_DNA"/>
</dbReference>
<reference evidence="3 4" key="1">
    <citation type="submission" date="2018-11" db="EMBL/GenBank/DDBJ databases">
        <title>Whole genome sequence of Streptomyces paromomycinus NBRC 15454(T).</title>
        <authorList>
            <person name="Komaki H."/>
            <person name="Tamura T."/>
        </authorList>
    </citation>
    <scope>NUCLEOTIDE SEQUENCE [LARGE SCALE GENOMIC DNA]</scope>
    <source>
        <strain evidence="3 4">NBRC 15454</strain>
    </source>
</reference>
<dbReference type="Pfam" id="PF00582">
    <property type="entry name" value="Usp"/>
    <property type="match status" value="2"/>
</dbReference>
<sequence length="285" mass="29934">MERPVVVGVDGSGNSVRALDWGVEEARLRGLPLRIVYASLWERYGEGAAEEKEAEERVLSAAAERAARWVGEPLVTTRAVSDEPAVALVEESRTAALLAVGHRGRGELASLLLGTVSLTVAGRAHCPVIVVRGQGWPPSSPGRGGRIVVGVGEGTGSEATVAFAYGEAALRRGEIEAVHAWRCAGSDLAEESGPYSKRREEHLHRASDMLEAALAPAACEHPEIPVTPRPAEGNPRDILLAASAGADLLVVGAQRHRHTLGLQLGPVNHAVLHHAGCPVAVVPRA</sequence>
<feature type="domain" description="UspA" evidence="2">
    <location>
        <begin position="3"/>
        <end position="132"/>
    </location>
</feature>
<dbReference type="Gene3D" id="3.40.50.620">
    <property type="entry name" value="HUPs"/>
    <property type="match status" value="2"/>
</dbReference>
<accession>A0A401WFU3</accession>
<protein>
    <submittedName>
        <fullName evidence="3">Universal stress protein</fullName>
    </submittedName>
</protein>
<evidence type="ECO:0000259" key="2">
    <source>
        <dbReference type="Pfam" id="PF00582"/>
    </source>
</evidence>
<evidence type="ECO:0000313" key="4">
    <source>
        <dbReference type="Proteomes" id="UP000286746"/>
    </source>
</evidence>
<evidence type="ECO:0000256" key="1">
    <source>
        <dbReference type="ARBA" id="ARBA00008791"/>
    </source>
</evidence>
<name>A0A401WFU3_STREY</name>
<dbReference type="InterPro" id="IPR006015">
    <property type="entry name" value="Universal_stress_UspA"/>
</dbReference>
<dbReference type="SUPFAM" id="SSF52402">
    <property type="entry name" value="Adenine nucleotide alpha hydrolases-like"/>
    <property type="match status" value="2"/>
</dbReference>
<dbReference type="PANTHER" id="PTHR46268">
    <property type="entry name" value="STRESS RESPONSE PROTEIN NHAX"/>
    <property type="match status" value="1"/>
</dbReference>